<dbReference type="Pfam" id="PF02810">
    <property type="entry name" value="SEC-C"/>
    <property type="match status" value="1"/>
</dbReference>
<organism evidence="2 3">
    <name type="scientific">Pseudonocardia halophobica</name>
    <dbReference type="NCBI Taxonomy" id="29401"/>
    <lineage>
        <taxon>Bacteria</taxon>
        <taxon>Bacillati</taxon>
        <taxon>Actinomycetota</taxon>
        <taxon>Actinomycetes</taxon>
        <taxon>Pseudonocardiales</taxon>
        <taxon>Pseudonocardiaceae</taxon>
        <taxon>Pseudonocardia</taxon>
    </lineage>
</organism>
<dbReference type="RefSeq" id="WP_037053964.1">
    <property type="nucleotide sequence ID" value="NZ_BAAAUZ010000061.1"/>
</dbReference>
<accession>A0A9W6P1D7</accession>
<feature type="domain" description="Bacterial transcriptional activator" evidence="1">
    <location>
        <begin position="10"/>
        <end position="128"/>
    </location>
</feature>
<dbReference type="SUPFAM" id="SSF48452">
    <property type="entry name" value="TPR-like"/>
    <property type="match status" value="1"/>
</dbReference>
<protein>
    <recommendedName>
        <fullName evidence="1">Bacterial transcriptional activator domain-containing protein</fullName>
    </recommendedName>
</protein>
<evidence type="ECO:0000259" key="1">
    <source>
        <dbReference type="Pfam" id="PF03704"/>
    </source>
</evidence>
<evidence type="ECO:0000313" key="3">
    <source>
        <dbReference type="Proteomes" id="UP001143463"/>
    </source>
</evidence>
<sequence length="317" mass="35013">MRLAPADVAREEAEALEAQVAEYPDERAEILREAAYAWRDAGEGARAERMLRELVAEEGEDGCWARTDLIEVLLADGRQKEARAELDALARHPDLDGGHCGMVAELLAGRGALSEALGWYDRFVTRLSPDALDALRGPEGWMELAAPTLRGRRLVREELGLPWDTTDELTPAPPTATDLQRLRRGLRGGMAGPPTATLFRVAVFTRSERADACRRWPATYVSDDGQFASAELHWREITEGSGTSVRLYRLSAAGLAAFADAEGLDPEQEETRLRYRETLPEDQALVWPPGRNDPCWCASGRKYKKCCGAVRGRPGEV</sequence>
<dbReference type="Gene3D" id="1.25.40.10">
    <property type="entry name" value="Tetratricopeptide repeat domain"/>
    <property type="match status" value="1"/>
</dbReference>
<dbReference type="EMBL" id="BSFQ01000064">
    <property type="protein sequence ID" value="GLL16069.1"/>
    <property type="molecule type" value="Genomic_DNA"/>
</dbReference>
<keyword evidence="3" id="KW-1185">Reference proteome</keyword>
<name>A0A9W6P1D7_9PSEU</name>
<dbReference type="SUPFAM" id="SSF103642">
    <property type="entry name" value="Sec-C motif"/>
    <property type="match status" value="1"/>
</dbReference>
<dbReference type="InterPro" id="IPR005158">
    <property type="entry name" value="BTAD"/>
</dbReference>
<comment type="caution">
    <text evidence="2">The sequence shown here is derived from an EMBL/GenBank/DDBJ whole genome shotgun (WGS) entry which is preliminary data.</text>
</comment>
<evidence type="ECO:0000313" key="2">
    <source>
        <dbReference type="EMBL" id="GLL16069.1"/>
    </source>
</evidence>
<gene>
    <name evidence="2" type="ORF">GCM10017577_72240</name>
</gene>
<dbReference type="Gene3D" id="3.10.450.50">
    <property type="match status" value="1"/>
</dbReference>
<dbReference type="InterPro" id="IPR011990">
    <property type="entry name" value="TPR-like_helical_dom_sf"/>
</dbReference>
<dbReference type="Proteomes" id="UP001143463">
    <property type="component" value="Unassembled WGS sequence"/>
</dbReference>
<reference evidence="2" key="1">
    <citation type="journal article" date="2014" name="Int. J. Syst. Evol. Microbiol.">
        <title>Complete genome sequence of Corynebacterium casei LMG S-19264T (=DSM 44701T), isolated from a smear-ripened cheese.</title>
        <authorList>
            <consortium name="US DOE Joint Genome Institute (JGI-PGF)"/>
            <person name="Walter F."/>
            <person name="Albersmeier A."/>
            <person name="Kalinowski J."/>
            <person name="Ruckert C."/>
        </authorList>
    </citation>
    <scope>NUCLEOTIDE SEQUENCE</scope>
    <source>
        <strain evidence="2">VKM Ac-1069</strain>
    </source>
</reference>
<dbReference type="AlphaFoldDB" id="A0A9W6P1D7"/>
<dbReference type="InterPro" id="IPR004027">
    <property type="entry name" value="SEC_C_motif"/>
</dbReference>
<dbReference type="Pfam" id="PF03704">
    <property type="entry name" value="BTAD"/>
    <property type="match status" value="1"/>
</dbReference>
<reference evidence="2" key="2">
    <citation type="submission" date="2023-01" db="EMBL/GenBank/DDBJ databases">
        <authorList>
            <person name="Sun Q."/>
            <person name="Evtushenko L."/>
        </authorList>
    </citation>
    <scope>NUCLEOTIDE SEQUENCE</scope>
    <source>
        <strain evidence="2">VKM Ac-1069</strain>
    </source>
</reference>
<proteinExistence type="predicted"/>